<accession>A0A2T0WHH4</accession>
<name>A0A2T0WHH4_9BACT</name>
<organism evidence="1 2">
    <name type="scientific">Mongoliibacter ruber</name>
    <dbReference type="NCBI Taxonomy" id="1750599"/>
    <lineage>
        <taxon>Bacteria</taxon>
        <taxon>Pseudomonadati</taxon>
        <taxon>Bacteroidota</taxon>
        <taxon>Cytophagia</taxon>
        <taxon>Cytophagales</taxon>
        <taxon>Cyclobacteriaceae</taxon>
        <taxon>Mongoliibacter</taxon>
    </lineage>
</organism>
<sequence length="51" mass="6139">MDFGQTDTNGYFLILVRTHRLILLYRFYCYESGYHKMENKKGANRAPFLFV</sequence>
<evidence type="ECO:0000313" key="1">
    <source>
        <dbReference type="EMBL" id="PRY86159.1"/>
    </source>
</evidence>
<proteinExistence type="predicted"/>
<dbReference type="EMBL" id="PVTR01000009">
    <property type="protein sequence ID" value="PRY86159.1"/>
    <property type="molecule type" value="Genomic_DNA"/>
</dbReference>
<evidence type="ECO:0000313" key="2">
    <source>
        <dbReference type="Proteomes" id="UP000238157"/>
    </source>
</evidence>
<reference evidence="1 2" key="1">
    <citation type="submission" date="2018-03" db="EMBL/GenBank/DDBJ databases">
        <title>Genomic Encyclopedia of Archaeal and Bacterial Type Strains, Phase II (KMG-II): from individual species to whole genera.</title>
        <authorList>
            <person name="Goeker M."/>
        </authorList>
    </citation>
    <scope>NUCLEOTIDE SEQUENCE [LARGE SCALE GENOMIC DNA]</scope>
    <source>
        <strain evidence="1 2">DSM 27929</strain>
    </source>
</reference>
<comment type="caution">
    <text evidence="1">The sequence shown here is derived from an EMBL/GenBank/DDBJ whole genome shotgun (WGS) entry which is preliminary data.</text>
</comment>
<keyword evidence="2" id="KW-1185">Reference proteome</keyword>
<dbReference type="Proteomes" id="UP000238157">
    <property type="component" value="Unassembled WGS sequence"/>
</dbReference>
<dbReference type="AlphaFoldDB" id="A0A2T0WHH4"/>
<gene>
    <name evidence="1" type="ORF">CLW00_1093</name>
</gene>
<protein>
    <submittedName>
        <fullName evidence="1">Uncharacterized protein</fullName>
    </submittedName>
</protein>